<dbReference type="Pfam" id="PF00440">
    <property type="entry name" value="TetR_N"/>
    <property type="match status" value="1"/>
</dbReference>
<dbReference type="PANTHER" id="PTHR30055">
    <property type="entry name" value="HTH-TYPE TRANSCRIPTIONAL REGULATOR RUTR"/>
    <property type="match status" value="1"/>
</dbReference>
<dbReference type="Gene3D" id="1.10.10.60">
    <property type="entry name" value="Homeodomain-like"/>
    <property type="match status" value="1"/>
</dbReference>
<organism evidence="4 5">
    <name type="scientific">Pseudonocardia petroleophila</name>
    <dbReference type="NCBI Taxonomy" id="37331"/>
    <lineage>
        <taxon>Bacteria</taxon>
        <taxon>Bacillati</taxon>
        <taxon>Actinomycetota</taxon>
        <taxon>Actinomycetes</taxon>
        <taxon>Pseudonocardiales</taxon>
        <taxon>Pseudonocardiaceae</taxon>
        <taxon>Pseudonocardia</taxon>
    </lineage>
</organism>
<reference evidence="4 5" key="1">
    <citation type="submission" date="2020-08" db="EMBL/GenBank/DDBJ databases">
        <authorList>
            <person name="Mo P."/>
        </authorList>
    </citation>
    <scope>NUCLEOTIDE SEQUENCE [LARGE SCALE GENOMIC DNA]</scope>
    <source>
        <strain evidence="4 5">CGMCC 4.1532</strain>
    </source>
</reference>
<dbReference type="KEGG" id="ppel:H6H00_29490"/>
<accession>A0A7G7MH71</accession>
<dbReference type="EMBL" id="CP060131">
    <property type="protein sequence ID" value="QNG52132.1"/>
    <property type="molecule type" value="Genomic_DNA"/>
</dbReference>
<evidence type="ECO:0000313" key="5">
    <source>
        <dbReference type="Proteomes" id="UP000515728"/>
    </source>
</evidence>
<dbReference type="InterPro" id="IPR036271">
    <property type="entry name" value="Tet_transcr_reg_TetR-rel_C_sf"/>
</dbReference>
<dbReference type="PROSITE" id="PS50977">
    <property type="entry name" value="HTH_TETR_2"/>
    <property type="match status" value="1"/>
</dbReference>
<dbReference type="PRINTS" id="PR00455">
    <property type="entry name" value="HTHTETR"/>
</dbReference>
<dbReference type="Gene3D" id="1.10.357.10">
    <property type="entry name" value="Tetracycline Repressor, domain 2"/>
    <property type="match status" value="1"/>
</dbReference>
<dbReference type="AlphaFoldDB" id="A0A7G7MH71"/>
<dbReference type="SUPFAM" id="SSF48498">
    <property type="entry name" value="Tetracyclin repressor-like, C-terminal domain"/>
    <property type="match status" value="1"/>
</dbReference>
<gene>
    <name evidence="4" type="ORF">H6H00_29490</name>
</gene>
<keyword evidence="5" id="KW-1185">Reference proteome</keyword>
<sequence length="247" mass="25537">MDARREVRDHVVEAAARLLAEGGRDAVSTRAVAAAAGTQAPALYRLFGDKDGLLDAVAEHGFAAYLRTKVLDPPGDDPVEDLRAGWAVHVGFGLAHPALYLLMYGDPTSGRTSPAAERSWAVLRRHVRAIAAAGRLTVDERTAADLVHAAACGTVLTLLATPADDRDPALSDLARDTVLAAIATGAPPRREPGPVTAATTLRAGLDGITALTEGERHVLGEWLDRIAAGRAATASATPGRPGAGLTG</sequence>
<dbReference type="PANTHER" id="PTHR30055:SF209">
    <property type="entry name" value="POSSIBLE TRANSCRIPTIONAL REGULATORY PROTEIN (PROBABLY TETR-FAMILY)"/>
    <property type="match status" value="1"/>
</dbReference>
<dbReference type="Proteomes" id="UP000515728">
    <property type="component" value="Chromosome"/>
</dbReference>
<evidence type="ECO:0000256" key="2">
    <source>
        <dbReference type="PROSITE-ProRule" id="PRU00335"/>
    </source>
</evidence>
<evidence type="ECO:0000256" key="1">
    <source>
        <dbReference type="ARBA" id="ARBA00023125"/>
    </source>
</evidence>
<feature type="DNA-binding region" description="H-T-H motif" evidence="2">
    <location>
        <begin position="28"/>
        <end position="47"/>
    </location>
</feature>
<dbReference type="InterPro" id="IPR001647">
    <property type="entry name" value="HTH_TetR"/>
</dbReference>
<evidence type="ECO:0000259" key="3">
    <source>
        <dbReference type="PROSITE" id="PS50977"/>
    </source>
</evidence>
<dbReference type="GO" id="GO:0003700">
    <property type="term" value="F:DNA-binding transcription factor activity"/>
    <property type="evidence" value="ECO:0007669"/>
    <property type="project" value="TreeGrafter"/>
</dbReference>
<dbReference type="InterPro" id="IPR050109">
    <property type="entry name" value="HTH-type_TetR-like_transc_reg"/>
</dbReference>
<keyword evidence="1 2" id="KW-0238">DNA-binding</keyword>
<dbReference type="InterPro" id="IPR009057">
    <property type="entry name" value="Homeodomain-like_sf"/>
</dbReference>
<name>A0A7G7MH71_9PSEU</name>
<feature type="domain" description="HTH tetR-type" evidence="3">
    <location>
        <begin position="5"/>
        <end position="65"/>
    </location>
</feature>
<dbReference type="GO" id="GO:0000976">
    <property type="term" value="F:transcription cis-regulatory region binding"/>
    <property type="evidence" value="ECO:0007669"/>
    <property type="project" value="TreeGrafter"/>
</dbReference>
<dbReference type="SUPFAM" id="SSF46689">
    <property type="entry name" value="Homeodomain-like"/>
    <property type="match status" value="1"/>
</dbReference>
<evidence type="ECO:0000313" key="4">
    <source>
        <dbReference type="EMBL" id="QNG52132.1"/>
    </source>
</evidence>
<proteinExistence type="predicted"/>
<dbReference type="RefSeq" id="WP_185718882.1">
    <property type="nucleotide sequence ID" value="NZ_BAAAWI010000001.1"/>
</dbReference>
<protein>
    <submittedName>
        <fullName evidence="4">TetR/AcrR family transcriptional regulator</fullName>
    </submittedName>
</protein>